<dbReference type="Proteomes" id="UP000749559">
    <property type="component" value="Unassembled WGS sequence"/>
</dbReference>
<dbReference type="Gene3D" id="1.25.40.20">
    <property type="entry name" value="Ankyrin repeat-containing domain"/>
    <property type="match status" value="2"/>
</dbReference>
<dbReference type="SMART" id="SM00248">
    <property type="entry name" value="ANK"/>
    <property type="match status" value="6"/>
</dbReference>
<protein>
    <submittedName>
        <fullName evidence="2">Uncharacterized protein</fullName>
    </submittedName>
</protein>
<sequence>MVESLFTLGLNNIRLRRSLMLEWAKLESRKDSMNNDVLKVLIDKKGEGINAVDQYGDNALMYAVRNNATKCAKLLLDHGANVNAVNNHGNTALMYATSVNSTVDCVNLLIAYGADINAKNNDGTTALIHAKPECMCTLVDKGADVNATNRIGLTALMRASRFKSTAPMEALLDKGADVNANSNAGMDALFFAVCHDKPDLVRLLIKKGADVNSSGPYNETALMRSVCSQNQACLVQLLANGADINRLDHGGKNALSIAFEYATFGLETYKDICILALYGAPFDSEQLIAFKKLICKSRYSKLAVTLEDFKQMDLQQQVRLRMYQHTTRVCRNSHAETIDALIKGGKLPERFRAFMLFEDDIKDILSVEIAEEKIQGLGTTPRHKSSYHEQSSDDNTSP</sequence>
<proteinExistence type="predicted"/>
<dbReference type="PROSITE" id="PS50088">
    <property type="entry name" value="ANK_REPEAT"/>
    <property type="match status" value="4"/>
</dbReference>
<evidence type="ECO:0000313" key="2">
    <source>
        <dbReference type="EMBL" id="CAH1781054.1"/>
    </source>
</evidence>
<name>A0A8J1Y1N5_OWEFU</name>
<dbReference type="AlphaFoldDB" id="A0A8J1Y1N5"/>
<dbReference type="InterPro" id="IPR002110">
    <property type="entry name" value="Ankyrin_rpt"/>
</dbReference>
<evidence type="ECO:0000256" key="1">
    <source>
        <dbReference type="SAM" id="MobiDB-lite"/>
    </source>
</evidence>
<organism evidence="2 3">
    <name type="scientific">Owenia fusiformis</name>
    <name type="common">Polychaete worm</name>
    <dbReference type="NCBI Taxonomy" id="6347"/>
    <lineage>
        <taxon>Eukaryota</taxon>
        <taxon>Metazoa</taxon>
        <taxon>Spiralia</taxon>
        <taxon>Lophotrochozoa</taxon>
        <taxon>Annelida</taxon>
        <taxon>Polychaeta</taxon>
        <taxon>Sedentaria</taxon>
        <taxon>Canalipalpata</taxon>
        <taxon>Sabellida</taxon>
        <taxon>Oweniida</taxon>
        <taxon>Oweniidae</taxon>
        <taxon>Owenia</taxon>
    </lineage>
</organism>
<dbReference type="InterPro" id="IPR036770">
    <property type="entry name" value="Ankyrin_rpt-contain_sf"/>
</dbReference>
<dbReference type="PROSITE" id="PS50297">
    <property type="entry name" value="ANK_REP_REGION"/>
    <property type="match status" value="3"/>
</dbReference>
<reference evidence="2" key="1">
    <citation type="submission" date="2022-03" db="EMBL/GenBank/DDBJ databases">
        <authorList>
            <person name="Martin C."/>
        </authorList>
    </citation>
    <scope>NUCLEOTIDE SEQUENCE</scope>
</reference>
<dbReference type="PANTHER" id="PTHR24126">
    <property type="entry name" value="ANKYRIN REPEAT, PH AND SEC7 DOMAIN CONTAINING PROTEIN SECG-RELATED"/>
    <property type="match status" value="1"/>
</dbReference>
<keyword evidence="3" id="KW-1185">Reference proteome</keyword>
<evidence type="ECO:0000313" key="3">
    <source>
        <dbReference type="Proteomes" id="UP000749559"/>
    </source>
</evidence>
<gene>
    <name evidence="2" type="ORF">OFUS_LOCUS7676</name>
</gene>
<feature type="region of interest" description="Disordered" evidence="1">
    <location>
        <begin position="376"/>
        <end position="398"/>
    </location>
</feature>
<dbReference type="Pfam" id="PF12796">
    <property type="entry name" value="Ank_2"/>
    <property type="match status" value="2"/>
</dbReference>
<dbReference type="SUPFAM" id="SSF48403">
    <property type="entry name" value="Ankyrin repeat"/>
    <property type="match status" value="1"/>
</dbReference>
<dbReference type="OrthoDB" id="539213at2759"/>
<dbReference type="EMBL" id="CAIIXF020000004">
    <property type="protein sequence ID" value="CAH1781054.1"/>
    <property type="molecule type" value="Genomic_DNA"/>
</dbReference>
<accession>A0A8J1Y1N5</accession>
<dbReference type="PANTHER" id="PTHR24126:SF14">
    <property type="entry name" value="ANK_REP_REGION DOMAIN-CONTAINING PROTEIN"/>
    <property type="match status" value="1"/>
</dbReference>
<comment type="caution">
    <text evidence="2">The sequence shown here is derived from an EMBL/GenBank/DDBJ whole genome shotgun (WGS) entry which is preliminary data.</text>
</comment>